<feature type="transmembrane region" description="Helical" evidence="1">
    <location>
        <begin position="20"/>
        <end position="43"/>
    </location>
</feature>
<evidence type="ECO:0008006" key="4">
    <source>
        <dbReference type="Google" id="ProtNLM"/>
    </source>
</evidence>
<keyword evidence="1" id="KW-0472">Membrane</keyword>
<reference evidence="3" key="1">
    <citation type="submission" date="2023-07" db="EMBL/GenBank/DDBJ databases">
        <title>Conexibacter stalactiti sp. nov., isolated from stalactites in a lava cave and emended description of the genus Conexibacter.</title>
        <authorList>
            <person name="Lee S.D."/>
        </authorList>
    </citation>
    <scope>NUCLEOTIDE SEQUENCE [LARGE SCALE GENOMIC DNA]</scope>
    <source>
        <strain evidence="3">KCTC 39840</strain>
    </source>
</reference>
<reference evidence="2 3" key="2">
    <citation type="submission" date="2023-10" db="EMBL/GenBank/DDBJ databases">
        <authorList>
            <person name="Han X.F."/>
        </authorList>
    </citation>
    <scope>NUCLEOTIDE SEQUENCE [LARGE SCALE GENOMIC DNA]</scope>
    <source>
        <strain evidence="2 3">KCTC 39840</strain>
    </source>
</reference>
<evidence type="ECO:0000256" key="1">
    <source>
        <dbReference type="SAM" id="Phobius"/>
    </source>
</evidence>
<organism evidence="2 3">
    <name type="scientific">Conexibacter stalactiti</name>
    <dbReference type="NCBI Taxonomy" id="1940611"/>
    <lineage>
        <taxon>Bacteria</taxon>
        <taxon>Bacillati</taxon>
        <taxon>Actinomycetota</taxon>
        <taxon>Thermoleophilia</taxon>
        <taxon>Solirubrobacterales</taxon>
        <taxon>Conexibacteraceae</taxon>
        <taxon>Conexibacter</taxon>
    </lineage>
</organism>
<name>A0ABU4HRH0_9ACTN</name>
<evidence type="ECO:0000313" key="3">
    <source>
        <dbReference type="Proteomes" id="UP001284601"/>
    </source>
</evidence>
<evidence type="ECO:0000313" key="2">
    <source>
        <dbReference type="EMBL" id="MDW5595922.1"/>
    </source>
</evidence>
<keyword evidence="3" id="KW-1185">Reference proteome</keyword>
<dbReference type="RefSeq" id="WP_318598267.1">
    <property type="nucleotide sequence ID" value="NZ_JAWSTH010000043.1"/>
</dbReference>
<protein>
    <recommendedName>
        <fullName evidence="4">NlpC/P60 domain-containing protein</fullName>
    </recommendedName>
</protein>
<gene>
    <name evidence="2" type="ORF">R7226_16355</name>
</gene>
<dbReference type="EMBL" id="JAWSTH010000043">
    <property type="protein sequence ID" value="MDW5595922.1"/>
    <property type="molecule type" value="Genomic_DNA"/>
</dbReference>
<proteinExistence type="predicted"/>
<dbReference type="Proteomes" id="UP001284601">
    <property type="component" value="Unassembled WGS sequence"/>
</dbReference>
<sequence length="401" mass="41360">MSAAGVIATIAGRRLGRELLALLALVTVMVPLLFITAVVSVIGSHRQAAAEACGEAVDAGSVAVGGGLPAGLSPGARARFHEPLQMEPGRWYRTGATRFSDGTGGVPDPAQSDLSQHPDTFAELSTATTNPANTRTFRFNDANAVGALPYMTALRVAKGTRSAIVYKRDVGYGQGADTTASGERYRIDLLVPVADQLGVSKDEVRIALAPRTGAGPVLGETPDSPPSGGSAVTAQECAAMRIPTGGSGPLPLTPGHRARLLPNGHAAAPERAPRAVKQIIAAGNQLVGKPYLYGGAHGAPLSQVMPAYDCSSSISFLLYGARLVDVGYTPASGDMAASLGEPGYGRWVSVLANGGHVYAYVAGLRWDTHNAVTGEQGAAGIGWHTGRRDDLSFTPRHPKGL</sequence>
<accession>A0ABU4HRH0</accession>
<keyword evidence="1" id="KW-0812">Transmembrane</keyword>
<comment type="caution">
    <text evidence="2">The sequence shown here is derived from an EMBL/GenBank/DDBJ whole genome shotgun (WGS) entry which is preliminary data.</text>
</comment>
<keyword evidence="1" id="KW-1133">Transmembrane helix</keyword>